<feature type="region of interest" description="Disordered" evidence="9">
    <location>
        <begin position="748"/>
        <end position="828"/>
    </location>
</feature>
<dbReference type="InterPro" id="IPR027417">
    <property type="entry name" value="P-loop_NTPase"/>
</dbReference>
<evidence type="ECO:0000313" key="11">
    <source>
        <dbReference type="EMBL" id="KAK2945025.1"/>
    </source>
</evidence>
<dbReference type="SMART" id="SM00968">
    <property type="entry name" value="SMC_hinge"/>
    <property type="match status" value="1"/>
</dbReference>
<keyword evidence="3" id="KW-0547">Nucleotide-binding</keyword>
<keyword evidence="7" id="KW-0131">Cell cycle</keyword>
<feature type="coiled-coil region" evidence="8">
    <location>
        <begin position="2789"/>
        <end position="2856"/>
    </location>
</feature>
<feature type="region of interest" description="Disordered" evidence="9">
    <location>
        <begin position="296"/>
        <end position="333"/>
    </location>
</feature>
<feature type="region of interest" description="Disordered" evidence="9">
    <location>
        <begin position="3272"/>
        <end position="3307"/>
    </location>
</feature>
<evidence type="ECO:0000256" key="7">
    <source>
        <dbReference type="ARBA" id="ARBA00023306"/>
    </source>
</evidence>
<feature type="compositionally biased region" description="Polar residues" evidence="9">
    <location>
        <begin position="748"/>
        <end position="764"/>
    </location>
</feature>
<feature type="region of interest" description="Disordered" evidence="9">
    <location>
        <begin position="1536"/>
        <end position="1635"/>
    </location>
</feature>
<feature type="compositionally biased region" description="Acidic residues" evidence="9">
    <location>
        <begin position="312"/>
        <end position="321"/>
    </location>
</feature>
<feature type="region of interest" description="Disordered" evidence="9">
    <location>
        <begin position="1957"/>
        <end position="1980"/>
    </location>
</feature>
<name>A0ABQ9X3X6_9EUKA</name>
<feature type="coiled-coil region" evidence="8">
    <location>
        <begin position="3014"/>
        <end position="3059"/>
    </location>
</feature>
<feature type="compositionally biased region" description="Polar residues" evidence="9">
    <location>
        <begin position="1615"/>
        <end position="1635"/>
    </location>
</feature>
<dbReference type="SUPFAM" id="SSF75553">
    <property type="entry name" value="Smc hinge domain"/>
    <property type="match status" value="1"/>
</dbReference>
<feature type="compositionally biased region" description="Low complexity" evidence="9">
    <location>
        <begin position="322"/>
        <end position="333"/>
    </location>
</feature>
<feature type="domain" description="SMC hinge" evidence="10">
    <location>
        <begin position="2585"/>
        <end position="2714"/>
    </location>
</feature>
<feature type="compositionally biased region" description="Polar residues" evidence="9">
    <location>
        <begin position="1569"/>
        <end position="1588"/>
    </location>
</feature>
<feature type="coiled-coil region" evidence="8">
    <location>
        <begin position="2225"/>
        <end position="2267"/>
    </location>
</feature>
<dbReference type="Gene3D" id="3.30.70.1620">
    <property type="match status" value="1"/>
</dbReference>
<feature type="coiled-coil region" evidence="8">
    <location>
        <begin position="2926"/>
        <end position="2985"/>
    </location>
</feature>
<feature type="region of interest" description="Disordered" evidence="9">
    <location>
        <begin position="950"/>
        <end position="969"/>
    </location>
</feature>
<dbReference type="PANTHER" id="PTHR43977">
    <property type="entry name" value="STRUCTURAL MAINTENANCE OF CHROMOSOMES PROTEIN 3"/>
    <property type="match status" value="1"/>
</dbReference>
<feature type="compositionally biased region" description="Polar residues" evidence="9">
    <location>
        <begin position="1000"/>
        <end position="1014"/>
    </location>
</feature>
<feature type="region of interest" description="Disordered" evidence="9">
    <location>
        <begin position="981"/>
        <end position="1059"/>
    </location>
</feature>
<evidence type="ECO:0000256" key="8">
    <source>
        <dbReference type="SAM" id="Coils"/>
    </source>
</evidence>
<dbReference type="CDD" id="cd03273">
    <property type="entry name" value="ABC_SMC2_euk"/>
    <property type="match status" value="1"/>
</dbReference>
<dbReference type="EMBL" id="JARBJD010000275">
    <property type="protein sequence ID" value="KAK2945025.1"/>
    <property type="molecule type" value="Genomic_DNA"/>
</dbReference>
<dbReference type="Gene3D" id="3.40.50.300">
    <property type="entry name" value="P-loop containing nucleotide triphosphate hydrolases"/>
    <property type="match status" value="2"/>
</dbReference>
<gene>
    <name evidence="11" type="ORF">BLNAU_20038</name>
</gene>
<keyword evidence="4" id="KW-0067">ATP-binding</keyword>
<dbReference type="InterPro" id="IPR003395">
    <property type="entry name" value="RecF/RecN/SMC_N"/>
</dbReference>
<feature type="compositionally biased region" description="Polar residues" evidence="9">
    <location>
        <begin position="296"/>
        <end position="305"/>
    </location>
</feature>
<evidence type="ECO:0000313" key="12">
    <source>
        <dbReference type="Proteomes" id="UP001281761"/>
    </source>
</evidence>
<evidence type="ECO:0000256" key="9">
    <source>
        <dbReference type="SAM" id="MobiDB-lite"/>
    </source>
</evidence>
<dbReference type="SUPFAM" id="SSF52540">
    <property type="entry name" value="P-loop containing nucleoside triphosphate hydrolases"/>
    <property type="match status" value="2"/>
</dbReference>
<protein>
    <submittedName>
        <fullName evidence="11">Structural maintenance of chromosomes protein 2</fullName>
    </submittedName>
</protein>
<feature type="compositionally biased region" description="Polar residues" evidence="9">
    <location>
        <begin position="587"/>
        <end position="605"/>
    </location>
</feature>
<feature type="compositionally biased region" description="Basic and acidic residues" evidence="9">
    <location>
        <begin position="1015"/>
        <end position="1044"/>
    </location>
</feature>
<keyword evidence="12" id="KW-1185">Reference proteome</keyword>
<dbReference type="Proteomes" id="UP001281761">
    <property type="component" value="Unassembled WGS sequence"/>
</dbReference>
<dbReference type="SUPFAM" id="SSF48371">
    <property type="entry name" value="ARM repeat"/>
    <property type="match status" value="1"/>
</dbReference>
<dbReference type="Gene3D" id="1.20.1060.20">
    <property type="match status" value="1"/>
</dbReference>
<dbReference type="Pfam" id="PF06470">
    <property type="entry name" value="SMC_hinge"/>
    <property type="match status" value="1"/>
</dbReference>
<feature type="compositionally biased region" description="Low complexity" evidence="9">
    <location>
        <begin position="984"/>
        <end position="993"/>
    </location>
</feature>
<feature type="region of interest" description="Disordered" evidence="9">
    <location>
        <begin position="1471"/>
        <end position="1490"/>
    </location>
</feature>
<evidence type="ECO:0000256" key="2">
    <source>
        <dbReference type="ARBA" id="ARBA00005231"/>
    </source>
</evidence>
<evidence type="ECO:0000256" key="6">
    <source>
        <dbReference type="ARBA" id="ARBA00023067"/>
    </source>
</evidence>
<dbReference type="InterPro" id="IPR027120">
    <property type="entry name" value="Smc2_ABC"/>
</dbReference>
<accession>A0ABQ9X3X6</accession>
<feature type="region of interest" description="Disordered" evidence="9">
    <location>
        <begin position="576"/>
        <end position="605"/>
    </location>
</feature>
<evidence type="ECO:0000256" key="5">
    <source>
        <dbReference type="ARBA" id="ARBA00023054"/>
    </source>
</evidence>
<feature type="compositionally biased region" description="Pro residues" evidence="9">
    <location>
        <begin position="1600"/>
        <end position="1612"/>
    </location>
</feature>
<evidence type="ECO:0000256" key="4">
    <source>
        <dbReference type="ARBA" id="ARBA00022840"/>
    </source>
</evidence>
<dbReference type="InterPro" id="IPR016024">
    <property type="entry name" value="ARM-type_fold"/>
</dbReference>
<sequence length="3307" mass="372624">MAMDPQSLLESILNRVLLHSDKQASDSISTLYNQAIGDPHSFIAHSLTYLERHSTDPSLLEVIQILLSVLDTVLDQRHTILPPPNSRPPLESKLSLFSSLQYLVETVTTQKNAKNIGPLFVALNDVINHIQFDACACILSLLKTFPTSHHIARIFDTIFFILFSQSIPNATNISIRGDSETSTDSTTFVDEIGAENQIPLLASIPQSHVVVTATQHETALVLLRNCIVIASSRSALPLVTVLLTSSSLPYHIFGCNLIQALSEVISPSSSACLVASFTLLTQSLQSLLFNQKSWTSSNLTSNQGASVPIDSVDGDEEDETETTPTIPSDSTTPSFHDQLVGLCLTSLLQSISSLSLIIPYQSLSKALSELTDTSEKILLRQLPVQLCAIVTDLHEVNTLSLLSVLYDRVTSHKSKHNKALGFTFPTPIVSSTSPSPIFTTLSDRYKQLLSVIVQSLFGSLDAAGLVLVLPPATTTIPIDGLLRQLPYLHRALRSFTLSSSSTYLESFTKLVELSVNVLTRTGFTETQLSSESSELRILSERPTQLNLDRFHALMVMFVGESVRTLSLYVSQIPKPQETLPPEHSPATEAQETHTSSHPLDSPLFNQPPSHLSLILPFGQSSESPAASPHAEMRFRTQMEHPSENVVSPINPVTPITPAYFHQLEREYAEHLQAPLVSVPSSEQSTSGASHRPLLLSASKHGRGSSHLTLDDDDCATQSFFSNSQVSFSHHTSSFYVMSPNVSLSSQMMSGFTGSSKSSIPTTELLNRPPFSDSEESEHEEVENTKTDAKPPSTDLKPSTHQDDSDFSSSISFSETGENENDPIHRDTSSETIDLSALQKQKEAMVHQWDHYSRLNQLSKQKRHSLDYTVSKLDDQTTRSLTHQGSVTQSTPMIHKGLEQPLQASPTVTSNDDSQPSDTVRSAVASFHNAPLVLSSPHSIAVLPSVQKKMDSLKPKHPYSSTPLLPSVYHPQLTSQPTISVTQFDSTGSDLTGSDDPHLPSSVSPQYETTSVSNRENQHSVSPDHTRLTSDNLPEKQEQVPENEHPSPTSPIHTPEQDVKKPPQLFTETTKDDSNFPELLSQFIQSSDLLQQFPFLIPFIRAVSDCFPPTSHDPNPILLLSACATWVIFSQSFPKRLFSPLLSYIIPHILTILQLVPVTNILTSESIPLSFFPSLSESFQSELTKPLSSFPPRLLTLSQASHPNPQTTKLLAPPSFPLPSLQQILFHNPTQILQSRTSIIVVNTFHLSAQIDLFSHLVTLTSSFTPFIVHYADCLAATICPFLSPSRPAKVRINSALILASVLRAYTHALNTPENEQERKRRRTLVKNGLRAKLSTNSKPKIRSSESLFSAHTPADCYPFKTSSLVNSVTTIFRSIALSLEDEDDPQVVCILSNTMSLSLHLFSTLFYFTYDDVFVIARLLNSIFERLFTRKSQLMDLPEWISPSLEDHLNQSTKQKNLLLQSISFLKTTHSTPPYISPGESSQRKRLDRKGLNDSTVLSTSIEHTSDYDEKTIELLGLIVFSFVKICNRVLPLIRTPSSTSSSIGSTEQPESHKLSQPSPLTPGHTRSRLQARQTPVSISPLSISPHNASPRDTRTKPEPTAPFPPTYPPSPRTGQSPRGQTRTTPGNSQTTNLQQAKNVMNSAMRLIIPHFIRIIHPSTPSTTKEVLVVMHTVSTLFPRLPNQSKFETISSFTPSLLALIRISNERLRLLSQQTFEFNPRTFSPDSTSSNVDSLKGLISLQSSLRSALNNESYANTRQRLDNINIIINACYALSVCCQISVGQLTSAVAPFILDIVMMMITLLKYVQHCRRERQLVRKRRGARTWTDAIQEKEYNPTDGRSELISLKSGTSTQKKTPSSEELDEMIKLAEESLEGAVGVCLARIVMYHLNSVPLKLQSICLKEWVYTLPFLSDYPYIPQTSSNDYSSAFFSEAQMQHHLLVKVLKKRTDLLFYADSQDNKGTPREQDDCHPGGDVDKDGPTPFDRDFIRHLLMTGFKSYKERTEIKGFDPLFNAITGLNGSGKSNVLDAICFVLGISNLQQVRANSFSELIYKQGQTKIQTAIVTIFFDNTDKTQCPTGYEHCDEIVVTRQLQINGKSKYFLNGRTANPTTVANMYQSVSLNIHNPHFLIMQGKITKVLNMKPLEILGMIEEAAGTRLYESKKVSAVRTLERKEKKVSELKEVLENQIQPKLERLKKDEEAFNEWEHIRRYVDELEKQYVIYQYLTLEKRRRDEVEQKRQAEESNLVDLQREIDTLTTSIDSLRQEASATAIDIATQLGFDIQEYLPQREEGGKKKEKGKKSKQTPQEDEEQKSPEEQTFETLLAIFAPQKSRYAKETEKSGTKTGALRLSEELKKVIEERNDAANEVTKTRQALKDYEDDLKLKITALETKKHEKIDRERAIQSLHQQVQELTTHYEEEKKRYEELTLTIRTAQESGGGDDGKEDAVLQTLQTELRNMQERLNQFQEERARFNDIHVNAYQTTIARLRTEQEKNKKEKQKREQEATEKAQEISRLEAELQEYTNAYGQHKYDEEKHREIHNQYEATRREIENLRHQADSFGQSLSHVLSPTLPLPDDLKGRGKGVHGLAINLFEAVSEEYAHALETIAKGKMFSIIVDDDQIGKKIINHISASRNRRRYTIIPLTKISSPFNDEPVEDRRRRADQLAQECHVRFCRHAVDLVTFADPMRKAIEYVFGTTLVTETLEDATRLVNRMVENSNQRRNIRGFPCRVVSLDGSIVDPAGLMTGGAARNENEGTTLRKLAQYHKLTKDLSNKQSDQNIIVTSLNKLEAERKKKMKIEEDLELARQDLTYLEQGGNVAELRNQIERVEQQLQDAQLRLNEMDDRIHAMQTQQIPQLQKMVQTMTHEKEDVHHQAMDEVKRKKAKEDEVKKVLKTLRNGVNDTQTQVEKKTRDITEQEVILHEEIEKSIENIEQDILRLKASIEKHTQDLTQKLIPILTVLEKRQEEAKEKDKKVKEIYEKLSSTKATIHSYREEISQKEVSILKKTLEKQKTEDEERRLLDQAKRLMQQNSWMKSELRQMSQEQKEQYEQMNGEDMQTDLDRQRGDEEVLSRKVNKKAVGMSQKTQHEFDELVKKKKIVEDDKGKIEAAMTELDEKKKELLKTTWQKVNMDFGDIFSKLLPGARAKLVLAGPPGSAVEDCGLEVKVAFGDFWKESLSELSGGQRSLLALSLILALLLFKPAPMYILDEIDAALDLSHTENIGRIIRETFKGKSQFIIVSLKEGMFQNANMLFHVKFVNGESVVKREEGRRRQALPATQTKKQTMIEEVDGDELKPGKRRRLE</sequence>
<dbReference type="Pfam" id="PF02463">
    <property type="entry name" value="SMC_N"/>
    <property type="match status" value="1"/>
</dbReference>
<organism evidence="11 12">
    <name type="scientific">Blattamonas nauphoetae</name>
    <dbReference type="NCBI Taxonomy" id="2049346"/>
    <lineage>
        <taxon>Eukaryota</taxon>
        <taxon>Metamonada</taxon>
        <taxon>Preaxostyla</taxon>
        <taxon>Oxymonadida</taxon>
        <taxon>Blattamonas</taxon>
    </lineage>
</organism>
<comment type="subcellular location">
    <subcellularLocation>
        <location evidence="1">Nucleus</location>
    </subcellularLocation>
</comment>
<evidence type="ECO:0000256" key="3">
    <source>
        <dbReference type="ARBA" id="ARBA00022741"/>
    </source>
</evidence>
<proteinExistence type="inferred from homology"/>
<evidence type="ECO:0000256" key="1">
    <source>
        <dbReference type="ARBA" id="ARBA00004123"/>
    </source>
</evidence>
<keyword evidence="5 8" id="KW-0175">Coiled coil</keyword>
<keyword evidence="6" id="KW-0226">DNA condensation</keyword>
<comment type="caution">
    <text evidence="11">The sequence shown here is derived from an EMBL/GenBank/DDBJ whole genome shotgun (WGS) entry which is preliminary data.</text>
</comment>
<feature type="compositionally biased region" description="Basic and acidic residues" evidence="9">
    <location>
        <begin position="1958"/>
        <end position="1980"/>
    </location>
</feature>
<dbReference type="InterPro" id="IPR010935">
    <property type="entry name" value="SMC_hinge"/>
</dbReference>
<feature type="region of interest" description="Disordered" evidence="9">
    <location>
        <begin position="2491"/>
        <end position="2510"/>
    </location>
</feature>
<dbReference type="InterPro" id="IPR036277">
    <property type="entry name" value="SMC_hinge_sf"/>
</dbReference>
<feature type="region of interest" description="Disordered" evidence="9">
    <location>
        <begin position="2287"/>
        <end position="2320"/>
    </location>
</feature>
<feature type="compositionally biased region" description="Low complexity" evidence="9">
    <location>
        <begin position="1536"/>
        <end position="1547"/>
    </location>
</feature>
<comment type="similarity">
    <text evidence="2">Belongs to the SMC family. SMC2 subfamily.</text>
</comment>
<reference evidence="11 12" key="1">
    <citation type="journal article" date="2022" name="bioRxiv">
        <title>Genomics of Preaxostyla Flagellates Illuminates Evolutionary Transitions and the Path Towards Mitochondrial Loss.</title>
        <authorList>
            <person name="Novak L.V.F."/>
            <person name="Treitli S.C."/>
            <person name="Pyrih J."/>
            <person name="Halakuc P."/>
            <person name="Pipaliya S.V."/>
            <person name="Vacek V."/>
            <person name="Brzon O."/>
            <person name="Soukal P."/>
            <person name="Eme L."/>
            <person name="Dacks J.B."/>
            <person name="Karnkowska A."/>
            <person name="Elias M."/>
            <person name="Hampl V."/>
        </authorList>
    </citation>
    <scope>NUCLEOTIDE SEQUENCE [LARGE SCALE GENOMIC DNA]</scope>
    <source>
        <strain evidence="11">NAU3</strain>
        <tissue evidence="11">Gut</tissue>
    </source>
</reference>
<evidence type="ECO:0000259" key="10">
    <source>
        <dbReference type="SMART" id="SM00968"/>
    </source>
</evidence>